<keyword evidence="3" id="KW-1185">Reference proteome</keyword>
<dbReference type="Proteomes" id="UP000002038">
    <property type="component" value="Unassembled WGS sequence"/>
</dbReference>
<name>A0A179UA36_BLAGS</name>
<accession>A0A179UA36</accession>
<proteinExistence type="predicted"/>
<evidence type="ECO:0000259" key="1">
    <source>
        <dbReference type="Pfam" id="PF12937"/>
    </source>
</evidence>
<reference evidence="3" key="1">
    <citation type="journal article" date="2015" name="PLoS Genet.">
        <title>The dynamic genome and transcriptome of the human fungal pathogen Blastomyces and close relative Emmonsia.</title>
        <authorList>
            <person name="Munoz J.F."/>
            <person name="Gauthier G.M."/>
            <person name="Desjardins C.A."/>
            <person name="Gallo J.E."/>
            <person name="Holder J."/>
            <person name="Sullivan T.D."/>
            <person name="Marty A.J."/>
            <person name="Carmen J.C."/>
            <person name="Chen Z."/>
            <person name="Ding L."/>
            <person name="Gujja S."/>
            <person name="Magrini V."/>
            <person name="Misas E."/>
            <person name="Mitreva M."/>
            <person name="Priest M."/>
            <person name="Saif S."/>
            <person name="Whiston E.A."/>
            <person name="Young S."/>
            <person name="Zeng Q."/>
            <person name="Goldman W.E."/>
            <person name="Mardis E.R."/>
            <person name="Taylor J.W."/>
            <person name="McEwen J.G."/>
            <person name="Clay O.K."/>
            <person name="Klein B.S."/>
            <person name="Cuomo C.A."/>
        </authorList>
    </citation>
    <scope>NUCLEOTIDE SEQUENCE [LARGE SCALE GENOMIC DNA]</scope>
    <source>
        <strain evidence="3">SLH14081</strain>
    </source>
</reference>
<organism evidence="2 3">
    <name type="scientific">Blastomyces gilchristii (strain SLH14081)</name>
    <name type="common">Blastomyces dermatitidis</name>
    <dbReference type="NCBI Taxonomy" id="559298"/>
    <lineage>
        <taxon>Eukaryota</taxon>
        <taxon>Fungi</taxon>
        <taxon>Dikarya</taxon>
        <taxon>Ascomycota</taxon>
        <taxon>Pezizomycotina</taxon>
        <taxon>Eurotiomycetes</taxon>
        <taxon>Eurotiomycetidae</taxon>
        <taxon>Onygenales</taxon>
        <taxon>Ajellomycetaceae</taxon>
        <taxon>Blastomyces</taxon>
    </lineage>
</organism>
<evidence type="ECO:0000313" key="3">
    <source>
        <dbReference type="Proteomes" id="UP000002038"/>
    </source>
</evidence>
<evidence type="ECO:0000313" key="2">
    <source>
        <dbReference type="EMBL" id="OAT04583.1"/>
    </source>
</evidence>
<dbReference type="GeneID" id="8507329"/>
<protein>
    <recommendedName>
        <fullName evidence="1">F-box domain-containing protein</fullName>
    </recommendedName>
</protein>
<dbReference type="RefSeq" id="XP_002628203.1">
    <property type="nucleotide sequence ID" value="XM_002628157.1"/>
</dbReference>
<dbReference type="AlphaFoldDB" id="A0A179UA36"/>
<gene>
    <name evidence="2" type="ORF">BDBG_01111</name>
</gene>
<dbReference type="OrthoDB" id="4187387at2759"/>
<feature type="domain" description="F-box" evidence="1">
    <location>
        <begin position="4"/>
        <end position="44"/>
    </location>
</feature>
<sequence>MSLATLPTELLLTIASYLIEPSDLLTLLLQNRYIYSVLHSTLYTNGIRRHGCSALRWAATHSRVVTAEHSLKRWAHKILSASYRKDENVVMGGAFWGSRGGIYTFLWG</sequence>
<dbReference type="EMBL" id="GG657449">
    <property type="protein sequence ID" value="OAT04583.1"/>
    <property type="molecule type" value="Genomic_DNA"/>
</dbReference>
<dbReference type="VEuPathDB" id="FungiDB:BDBG_01111"/>
<dbReference type="KEGG" id="bgh:BDBG_01111"/>
<dbReference type="Pfam" id="PF12937">
    <property type="entry name" value="F-box-like"/>
    <property type="match status" value="1"/>
</dbReference>
<dbReference type="InterPro" id="IPR001810">
    <property type="entry name" value="F-box_dom"/>
</dbReference>